<dbReference type="InParanoid" id="K7KQG5"/>
<dbReference type="OrthoDB" id="1255500at2759"/>
<name>K7KQG5_SOYBN</name>
<reference evidence="2" key="2">
    <citation type="submission" date="2018-02" db="UniProtKB">
        <authorList>
            <consortium name="EnsemblPlants"/>
        </authorList>
    </citation>
    <scope>IDENTIFICATION</scope>
    <source>
        <strain evidence="2">Williams 82</strain>
    </source>
</reference>
<proteinExistence type="predicted"/>
<organism evidence="2">
    <name type="scientific">Glycine max</name>
    <name type="common">Soybean</name>
    <name type="synonym">Glycine hispida</name>
    <dbReference type="NCBI Taxonomy" id="3847"/>
    <lineage>
        <taxon>Eukaryota</taxon>
        <taxon>Viridiplantae</taxon>
        <taxon>Streptophyta</taxon>
        <taxon>Embryophyta</taxon>
        <taxon>Tracheophyta</taxon>
        <taxon>Spermatophyta</taxon>
        <taxon>Magnoliopsida</taxon>
        <taxon>eudicotyledons</taxon>
        <taxon>Gunneridae</taxon>
        <taxon>Pentapetalae</taxon>
        <taxon>rosids</taxon>
        <taxon>fabids</taxon>
        <taxon>Fabales</taxon>
        <taxon>Fabaceae</taxon>
        <taxon>Papilionoideae</taxon>
        <taxon>50 kb inversion clade</taxon>
        <taxon>NPAAA clade</taxon>
        <taxon>indigoferoid/millettioid clade</taxon>
        <taxon>Phaseoleae</taxon>
        <taxon>Glycine</taxon>
        <taxon>Glycine subgen. Soja</taxon>
    </lineage>
</organism>
<keyword evidence="3" id="KW-1185">Reference proteome</keyword>
<dbReference type="EnsemblPlants" id="KRH58938">
    <property type="protein sequence ID" value="KRH58938"/>
    <property type="gene ID" value="GLYMA_05G157100"/>
</dbReference>
<protein>
    <submittedName>
        <fullName evidence="1 2">Uncharacterized protein</fullName>
    </submittedName>
</protein>
<dbReference type="AlphaFoldDB" id="K7KQG5"/>
<dbReference type="PANTHER" id="PTHR48137">
    <property type="match status" value="1"/>
</dbReference>
<dbReference type="EMBL" id="CM000838">
    <property type="protein sequence ID" value="KRH58938.1"/>
    <property type="molecule type" value="Genomic_DNA"/>
</dbReference>
<evidence type="ECO:0000313" key="3">
    <source>
        <dbReference type="Proteomes" id="UP000008827"/>
    </source>
</evidence>
<dbReference type="PANTHER" id="PTHR48137:SF2">
    <property type="match status" value="1"/>
</dbReference>
<dbReference type="Gramene" id="KRH58938">
    <property type="protein sequence ID" value="KRH58938"/>
    <property type="gene ID" value="GLYMA_05G157100"/>
</dbReference>
<accession>K7KQG5</accession>
<dbReference type="STRING" id="3847.K7KQG5"/>
<dbReference type="HOGENOM" id="CLU_211749_0_0_1"/>
<reference evidence="1" key="3">
    <citation type="submission" date="2018-07" db="EMBL/GenBank/DDBJ databases">
        <title>WGS assembly of Glycine max.</title>
        <authorList>
            <person name="Schmutz J."/>
            <person name="Cannon S."/>
            <person name="Schlueter J."/>
            <person name="Ma J."/>
            <person name="Mitros T."/>
            <person name="Nelson W."/>
            <person name="Hyten D."/>
            <person name="Song Q."/>
            <person name="Thelen J."/>
            <person name="Cheng J."/>
            <person name="Xu D."/>
            <person name="Hellsten U."/>
            <person name="May G."/>
            <person name="Yu Y."/>
            <person name="Sakurai T."/>
            <person name="Umezawa T."/>
            <person name="Bhattacharyya M."/>
            <person name="Sandhu D."/>
            <person name="Valliyodan B."/>
            <person name="Lindquist E."/>
            <person name="Peto M."/>
            <person name="Grant D."/>
            <person name="Shu S."/>
            <person name="Goodstein D."/>
            <person name="Barry K."/>
            <person name="Futrell-Griggs M."/>
            <person name="Abernathy B."/>
            <person name="Du J."/>
            <person name="Tian Z."/>
            <person name="Zhu L."/>
            <person name="Gill N."/>
            <person name="Joshi T."/>
            <person name="Libault M."/>
            <person name="Sethuraman A."/>
            <person name="Zhang X."/>
            <person name="Shinozaki K."/>
            <person name="Nguyen H."/>
            <person name="Wing R."/>
            <person name="Cregan P."/>
            <person name="Specht J."/>
            <person name="Grimwood J."/>
            <person name="Rokhsar D."/>
            <person name="Stacey G."/>
            <person name="Shoemaker R."/>
            <person name="Jackson S."/>
        </authorList>
    </citation>
    <scope>NUCLEOTIDE SEQUENCE</scope>
    <source>
        <tissue evidence="1">Callus</tissue>
    </source>
</reference>
<reference evidence="1 2" key="1">
    <citation type="journal article" date="2010" name="Nature">
        <title>Genome sequence of the palaeopolyploid soybean.</title>
        <authorList>
            <person name="Schmutz J."/>
            <person name="Cannon S.B."/>
            <person name="Schlueter J."/>
            <person name="Ma J."/>
            <person name="Mitros T."/>
            <person name="Nelson W."/>
            <person name="Hyten D.L."/>
            <person name="Song Q."/>
            <person name="Thelen J.J."/>
            <person name="Cheng J."/>
            <person name="Xu D."/>
            <person name="Hellsten U."/>
            <person name="May G.D."/>
            <person name="Yu Y."/>
            <person name="Sakurai T."/>
            <person name="Umezawa T."/>
            <person name="Bhattacharyya M.K."/>
            <person name="Sandhu D."/>
            <person name="Valliyodan B."/>
            <person name="Lindquist E."/>
            <person name="Peto M."/>
            <person name="Grant D."/>
            <person name="Shu S."/>
            <person name="Goodstein D."/>
            <person name="Barry K."/>
            <person name="Futrell-Griggs M."/>
            <person name="Abernathy B."/>
            <person name="Du J."/>
            <person name="Tian Z."/>
            <person name="Zhu L."/>
            <person name="Gill N."/>
            <person name="Joshi T."/>
            <person name="Libault M."/>
            <person name="Sethuraman A."/>
            <person name="Zhang X.-C."/>
            <person name="Shinozaki K."/>
            <person name="Nguyen H.T."/>
            <person name="Wing R.A."/>
            <person name="Cregan P."/>
            <person name="Specht J."/>
            <person name="Grimwood J."/>
            <person name="Rokhsar D."/>
            <person name="Stacey G."/>
            <person name="Shoemaker R.C."/>
            <person name="Jackson S.A."/>
        </authorList>
    </citation>
    <scope>NUCLEOTIDE SEQUENCE [LARGE SCALE GENOMIC DNA]</scope>
    <source>
        <strain evidence="2">cv. Williams 82</strain>
        <tissue evidence="1">Callus</tissue>
    </source>
</reference>
<gene>
    <name evidence="1" type="ORF">GLYMA_05G157100</name>
</gene>
<dbReference type="PaxDb" id="3847-GLYMA05G28971.1"/>
<evidence type="ECO:0000313" key="2">
    <source>
        <dbReference type="EnsemblPlants" id="KRH58938"/>
    </source>
</evidence>
<sequence length="42" mass="4890">MSSPVISEILLSGFTINSSLRRRTHLVQSFSVVFLHWFYVFS</sequence>
<dbReference type="Proteomes" id="UP000008827">
    <property type="component" value="Chromosome 5"/>
</dbReference>
<evidence type="ECO:0000313" key="1">
    <source>
        <dbReference type="EMBL" id="KRH58938.1"/>
    </source>
</evidence>
<dbReference type="eggNOG" id="ENOG502SEGH">
    <property type="taxonomic scope" value="Eukaryota"/>
</dbReference>